<dbReference type="InParanoid" id="H3GXM4"/>
<organism evidence="1 2">
    <name type="scientific">Phytophthora ramorum</name>
    <name type="common">Sudden oak death agent</name>
    <dbReference type="NCBI Taxonomy" id="164328"/>
    <lineage>
        <taxon>Eukaryota</taxon>
        <taxon>Sar</taxon>
        <taxon>Stramenopiles</taxon>
        <taxon>Oomycota</taxon>
        <taxon>Peronosporomycetes</taxon>
        <taxon>Peronosporales</taxon>
        <taxon>Peronosporaceae</taxon>
        <taxon>Phytophthora</taxon>
    </lineage>
</organism>
<evidence type="ECO:0008006" key="3">
    <source>
        <dbReference type="Google" id="ProtNLM"/>
    </source>
</evidence>
<proteinExistence type="predicted"/>
<dbReference type="eggNOG" id="ENOG502RGKJ">
    <property type="taxonomic scope" value="Eukaryota"/>
</dbReference>
<dbReference type="OMA" id="AKPANIW"/>
<evidence type="ECO:0000313" key="2">
    <source>
        <dbReference type="Proteomes" id="UP000005238"/>
    </source>
</evidence>
<sequence length="123" mass="14073">MFELLKLDEGVSKLLTSPNLNAFVTYMNVFNRGNPAKETTLVKTMTISYGDELLAKALEAAKHVPSTRKMATDLQMAQFAMWLSEGAKPSQIWKILKMNKATWMTNPDAQIWRGYNEFFKLHQ</sequence>
<dbReference type="VEuPathDB" id="FungiDB:KRP22_14277"/>
<reference evidence="1" key="2">
    <citation type="submission" date="2015-06" db="UniProtKB">
        <authorList>
            <consortium name="EnsemblProtists"/>
        </authorList>
    </citation>
    <scope>IDENTIFICATION</scope>
    <source>
        <strain evidence="1">Pr102</strain>
    </source>
</reference>
<dbReference type="Proteomes" id="UP000005238">
    <property type="component" value="Unassembled WGS sequence"/>
</dbReference>
<dbReference type="AlphaFoldDB" id="H3GXM4"/>
<dbReference type="EnsemblProtists" id="Phyra82367">
    <property type="protein sequence ID" value="Phyra82367"/>
    <property type="gene ID" value="Phyra82367"/>
</dbReference>
<dbReference type="HOGENOM" id="CLU_021192_2_0_1"/>
<evidence type="ECO:0000313" key="1">
    <source>
        <dbReference type="EnsemblProtists" id="Phyra82367"/>
    </source>
</evidence>
<name>H3GXM4_PHYRM</name>
<accession>H3GXM4</accession>
<dbReference type="VEuPathDB" id="FungiDB:KRP23_12684"/>
<keyword evidence="2" id="KW-1185">Reference proteome</keyword>
<dbReference type="EMBL" id="DS566068">
    <property type="status" value="NOT_ANNOTATED_CDS"/>
    <property type="molecule type" value="Genomic_DNA"/>
</dbReference>
<protein>
    <recommendedName>
        <fullName evidence="3">RXLR phytopathogen effector protein WY-domain domain-containing protein</fullName>
    </recommendedName>
</protein>
<reference evidence="2" key="1">
    <citation type="journal article" date="2006" name="Science">
        <title>Phytophthora genome sequences uncover evolutionary origins and mechanisms of pathogenesis.</title>
        <authorList>
            <person name="Tyler B.M."/>
            <person name="Tripathy S."/>
            <person name="Zhang X."/>
            <person name="Dehal P."/>
            <person name="Jiang R.H."/>
            <person name="Aerts A."/>
            <person name="Arredondo F.D."/>
            <person name="Baxter L."/>
            <person name="Bensasson D."/>
            <person name="Beynon J.L."/>
            <person name="Chapman J."/>
            <person name="Damasceno C.M."/>
            <person name="Dorrance A.E."/>
            <person name="Dou D."/>
            <person name="Dickerman A.W."/>
            <person name="Dubchak I.L."/>
            <person name="Garbelotto M."/>
            <person name="Gijzen M."/>
            <person name="Gordon S.G."/>
            <person name="Govers F."/>
            <person name="Grunwald N.J."/>
            <person name="Huang W."/>
            <person name="Ivors K.L."/>
            <person name="Jones R.W."/>
            <person name="Kamoun S."/>
            <person name="Krampis K."/>
            <person name="Lamour K.H."/>
            <person name="Lee M.K."/>
            <person name="McDonald W.H."/>
            <person name="Medina M."/>
            <person name="Meijer H.J."/>
            <person name="Nordberg E.K."/>
            <person name="Maclean D.J."/>
            <person name="Ospina-Giraldo M.D."/>
            <person name="Morris P.F."/>
            <person name="Phuntumart V."/>
            <person name="Putnam N.H."/>
            <person name="Rash S."/>
            <person name="Rose J.K."/>
            <person name="Sakihama Y."/>
            <person name="Salamov A.A."/>
            <person name="Savidor A."/>
            <person name="Scheuring C.F."/>
            <person name="Smith B.M."/>
            <person name="Sobral B.W."/>
            <person name="Terry A."/>
            <person name="Torto-Alalibo T.A."/>
            <person name="Win J."/>
            <person name="Xu Z."/>
            <person name="Zhang H."/>
            <person name="Grigoriev I.V."/>
            <person name="Rokhsar D.S."/>
            <person name="Boore J.L."/>
        </authorList>
    </citation>
    <scope>NUCLEOTIDE SEQUENCE [LARGE SCALE GENOMIC DNA]</scope>
    <source>
        <strain evidence="2">Pr102</strain>
    </source>
</reference>